<dbReference type="InterPro" id="IPR000644">
    <property type="entry name" value="CBS_dom"/>
</dbReference>
<name>A0A6B3N6N0_9CYAN</name>
<feature type="domain" description="CBS" evidence="3">
    <location>
        <begin position="74"/>
        <end position="129"/>
    </location>
</feature>
<dbReference type="PANTHER" id="PTHR43080:SF2">
    <property type="entry name" value="CBS DOMAIN-CONTAINING PROTEIN"/>
    <property type="match status" value="1"/>
</dbReference>
<sequence>MGMKVNQVMSRPVVATTPRASVRDITSQLVRAGISGMPVAEREGKVVGVITEYDIVKVILDGKQLEDVKAEDIMEKATVTVDVSADINEALKIFKEKHIIRVPVTDNGKLVGILSRTDALRGILEEPEFLIF</sequence>
<dbReference type="EMBL" id="JAAHFQ010000011">
    <property type="protein sequence ID" value="NER26272.1"/>
    <property type="molecule type" value="Genomic_DNA"/>
</dbReference>
<dbReference type="AlphaFoldDB" id="A0A6B3N6N0"/>
<accession>A0A6B3N6N0</accession>
<dbReference type="InterPro" id="IPR051257">
    <property type="entry name" value="Diverse_CBS-Domain"/>
</dbReference>
<proteinExistence type="predicted"/>
<dbReference type="SMART" id="SM00116">
    <property type="entry name" value="CBS"/>
    <property type="match status" value="2"/>
</dbReference>
<keyword evidence="1 2" id="KW-0129">CBS domain</keyword>
<dbReference type="Gene3D" id="3.10.580.10">
    <property type="entry name" value="CBS-domain"/>
    <property type="match status" value="1"/>
</dbReference>
<organism evidence="4">
    <name type="scientific">Symploca sp. SIO1C4</name>
    <dbReference type="NCBI Taxonomy" id="2607765"/>
    <lineage>
        <taxon>Bacteria</taxon>
        <taxon>Bacillati</taxon>
        <taxon>Cyanobacteriota</taxon>
        <taxon>Cyanophyceae</taxon>
        <taxon>Coleofasciculales</taxon>
        <taxon>Coleofasciculaceae</taxon>
        <taxon>Symploca</taxon>
    </lineage>
</organism>
<dbReference type="SUPFAM" id="SSF54631">
    <property type="entry name" value="CBS-domain pair"/>
    <property type="match status" value="1"/>
</dbReference>
<evidence type="ECO:0000256" key="2">
    <source>
        <dbReference type="PROSITE-ProRule" id="PRU00703"/>
    </source>
</evidence>
<evidence type="ECO:0000313" key="4">
    <source>
        <dbReference type="EMBL" id="NER26272.1"/>
    </source>
</evidence>
<protein>
    <submittedName>
        <fullName evidence="4">CBS domain-containing protein</fullName>
    </submittedName>
</protein>
<dbReference type="Pfam" id="PF00571">
    <property type="entry name" value="CBS"/>
    <property type="match status" value="2"/>
</dbReference>
<comment type="caution">
    <text evidence="4">The sequence shown here is derived from an EMBL/GenBank/DDBJ whole genome shotgun (WGS) entry which is preliminary data.</text>
</comment>
<evidence type="ECO:0000259" key="3">
    <source>
        <dbReference type="PROSITE" id="PS51371"/>
    </source>
</evidence>
<dbReference type="InterPro" id="IPR046342">
    <property type="entry name" value="CBS_dom_sf"/>
</dbReference>
<dbReference type="PROSITE" id="PS51371">
    <property type="entry name" value="CBS"/>
    <property type="match status" value="2"/>
</dbReference>
<gene>
    <name evidence="4" type="ORF">F6J89_01050</name>
</gene>
<reference evidence="4" key="1">
    <citation type="submission" date="2019-11" db="EMBL/GenBank/DDBJ databases">
        <title>Genomic insights into an expanded diversity of filamentous marine cyanobacteria reveals the extraordinary biosynthetic potential of Moorea and Okeania.</title>
        <authorList>
            <person name="Ferreira Leao T."/>
            <person name="Wang M."/>
            <person name="Moss N."/>
            <person name="Da Silva R."/>
            <person name="Sanders J."/>
            <person name="Nurk S."/>
            <person name="Gurevich A."/>
            <person name="Humphrey G."/>
            <person name="Reher R."/>
            <person name="Zhu Q."/>
            <person name="Belda-Ferre P."/>
            <person name="Glukhov E."/>
            <person name="Rex R."/>
            <person name="Dorrestein P.C."/>
            <person name="Knight R."/>
            <person name="Pevzner P."/>
            <person name="Gerwick W.H."/>
            <person name="Gerwick L."/>
        </authorList>
    </citation>
    <scope>NUCLEOTIDE SEQUENCE</scope>
    <source>
        <strain evidence="4">SIO1C4</strain>
    </source>
</reference>
<evidence type="ECO:0000256" key="1">
    <source>
        <dbReference type="ARBA" id="ARBA00023122"/>
    </source>
</evidence>
<feature type="domain" description="CBS" evidence="3">
    <location>
        <begin position="9"/>
        <end position="65"/>
    </location>
</feature>
<dbReference type="PANTHER" id="PTHR43080">
    <property type="entry name" value="CBS DOMAIN-CONTAINING PROTEIN CBSX3, MITOCHONDRIAL"/>
    <property type="match status" value="1"/>
</dbReference>